<reference evidence="9 10" key="1">
    <citation type="submission" date="2019-12" db="EMBL/GenBank/DDBJ databases">
        <title>Novel species isolated from a subtropical stream in China.</title>
        <authorList>
            <person name="Lu H."/>
        </authorList>
    </citation>
    <scope>NUCLEOTIDE SEQUENCE [LARGE SCALE GENOMIC DNA]</scope>
    <source>
        <strain evidence="9 10">FT135W</strain>
    </source>
</reference>
<dbReference type="GO" id="GO:0051537">
    <property type="term" value="F:2 iron, 2 sulfur cluster binding"/>
    <property type="evidence" value="ECO:0007669"/>
    <property type="project" value="UniProtKB-KW"/>
</dbReference>
<protein>
    <submittedName>
        <fullName evidence="9">TetR family transcriptional regulator</fullName>
    </submittedName>
</protein>
<keyword evidence="1" id="KW-0001">2Fe-2S</keyword>
<gene>
    <name evidence="9" type="ORF">GTP46_08455</name>
</gene>
<dbReference type="PANTHER" id="PTHR30055:SF146">
    <property type="entry name" value="HTH-TYPE TRANSCRIPTIONAL DUAL REGULATOR CECR"/>
    <property type="match status" value="1"/>
</dbReference>
<dbReference type="SUPFAM" id="SSF48498">
    <property type="entry name" value="Tetracyclin repressor-like, C-terminal domain"/>
    <property type="match status" value="1"/>
</dbReference>
<dbReference type="InterPro" id="IPR050109">
    <property type="entry name" value="HTH-type_TetR-like_transc_reg"/>
</dbReference>
<dbReference type="Gene3D" id="2.102.10.10">
    <property type="entry name" value="Rieske [2Fe-2S] iron-sulphur domain"/>
    <property type="match status" value="1"/>
</dbReference>
<dbReference type="Gene3D" id="1.10.357.10">
    <property type="entry name" value="Tetracycline Repressor, domain 2"/>
    <property type="match status" value="1"/>
</dbReference>
<dbReference type="RefSeq" id="WP_161006171.1">
    <property type="nucleotide sequence ID" value="NZ_WWCN01000004.1"/>
</dbReference>
<keyword evidence="4" id="KW-0411">Iron-sulfur</keyword>
<evidence type="ECO:0000256" key="1">
    <source>
        <dbReference type="ARBA" id="ARBA00022714"/>
    </source>
</evidence>
<dbReference type="Pfam" id="PF00355">
    <property type="entry name" value="Rieske"/>
    <property type="match status" value="1"/>
</dbReference>
<dbReference type="Proteomes" id="UP000479335">
    <property type="component" value="Unassembled WGS sequence"/>
</dbReference>
<dbReference type="GO" id="GO:0003700">
    <property type="term" value="F:DNA-binding transcription factor activity"/>
    <property type="evidence" value="ECO:0007669"/>
    <property type="project" value="TreeGrafter"/>
</dbReference>
<evidence type="ECO:0000313" key="10">
    <source>
        <dbReference type="Proteomes" id="UP000479335"/>
    </source>
</evidence>
<feature type="domain" description="Rieske" evidence="8">
    <location>
        <begin position="5"/>
        <end position="111"/>
    </location>
</feature>
<dbReference type="InterPro" id="IPR001647">
    <property type="entry name" value="HTH_TetR"/>
</dbReference>
<dbReference type="EMBL" id="WWCN01000004">
    <property type="protein sequence ID" value="MYM22676.1"/>
    <property type="molecule type" value="Genomic_DNA"/>
</dbReference>
<evidence type="ECO:0000256" key="3">
    <source>
        <dbReference type="ARBA" id="ARBA00023004"/>
    </source>
</evidence>
<evidence type="ECO:0000256" key="2">
    <source>
        <dbReference type="ARBA" id="ARBA00022723"/>
    </source>
</evidence>
<dbReference type="Pfam" id="PF00440">
    <property type="entry name" value="TetR_N"/>
    <property type="match status" value="1"/>
</dbReference>
<keyword evidence="5 6" id="KW-0238">DNA-binding</keyword>
<dbReference type="InterPro" id="IPR009057">
    <property type="entry name" value="Homeodomain-like_sf"/>
</dbReference>
<dbReference type="InterPro" id="IPR017941">
    <property type="entry name" value="Rieske_2Fe-2S"/>
</dbReference>
<dbReference type="PROSITE" id="PS51296">
    <property type="entry name" value="RIESKE"/>
    <property type="match status" value="1"/>
</dbReference>
<dbReference type="InterPro" id="IPR039536">
    <property type="entry name" value="TetR_C_Proteobacteria"/>
</dbReference>
<feature type="DNA-binding region" description="H-T-H motif" evidence="6">
    <location>
        <begin position="147"/>
        <end position="166"/>
    </location>
</feature>
<dbReference type="AlphaFoldDB" id="A0A6L8K5L0"/>
<evidence type="ECO:0000259" key="8">
    <source>
        <dbReference type="PROSITE" id="PS51296"/>
    </source>
</evidence>
<dbReference type="InterPro" id="IPR036271">
    <property type="entry name" value="Tet_transcr_reg_TetR-rel_C_sf"/>
</dbReference>
<evidence type="ECO:0000256" key="5">
    <source>
        <dbReference type="ARBA" id="ARBA00023125"/>
    </source>
</evidence>
<sequence>MPASTYLCRMAELPDGDSRGFDPDNSGQDSLFVVRQGGRLFGYRDQCPHYGDTPMAWRRHAYLNADGSRIVCAAHGALFAVEDGTCVQGPCLGQALTPVPLTINSDGEVHLMRTSGRPRADDVEQRTRDLIQVAAELFMAQGYAHVSLRTIAAEARVAARTIYAKFGGKLGLFEAVVAHERDRMMDTLDEQLPGKRPLAEMLDDFCTRYLALVNTPRAIATQRMVIAEAVQNPQLGRVFYDAGPGALRARLTGLFSHPQVQGEFRPGLSPEQLTNFLLSCLLGDATQRLLRQPEQSQDNQAHAVQAALAAFFAVAGKPV</sequence>
<organism evidence="9 10">
    <name type="scientific">Duganella flavida</name>
    <dbReference type="NCBI Taxonomy" id="2692175"/>
    <lineage>
        <taxon>Bacteria</taxon>
        <taxon>Pseudomonadati</taxon>
        <taxon>Pseudomonadota</taxon>
        <taxon>Betaproteobacteria</taxon>
        <taxon>Burkholderiales</taxon>
        <taxon>Oxalobacteraceae</taxon>
        <taxon>Telluria group</taxon>
        <taxon>Duganella</taxon>
    </lineage>
</organism>
<dbReference type="SUPFAM" id="SSF46689">
    <property type="entry name" value="Homeodomain-like"/>
    <property type="match status" value="1"/>
</dbReference>
<dbReference type="Pfam" id="PF14246">
    <property type="entry name" value="TetR_C_7"/>
    <property type="match status" value="1"/>
</dbReference>
<evidence type="ECO:0000256" key="4">
    <source>
        <dbReference type="ARBA" id="ARBA00023014"/>
    </source>
</evidence>
<dbReference type="GO" id="GO:0000976">
    <property type="term" value="F:transcription cis-regulatory region binding"/>
    <property type="evidence" value="ECO:0007669"/>
    <property type="project" value="TreeGrafter"/>
</dbReference>
<dbReference type="SUPFAM" id="SSF50022">
    <property type="entry name" value="ISP domain"/>
    <property type="match status" value="1"/>
</dbReference>
<keyword evidence="3" id="KW-0408">Iron</keyword>
<name>A0A6L8K5L0_9BURK</name>
<accession>A0A6L8K5L0</accession>
<comment type="caution">
    <text evidence="9">The sequence shown here is derived from an EMBL/GenBank/DDBJ whole genome shotgun (WGS) entry which is preliminary data.</text>
</comment>
<dbReference type="InterPro" id="IPR036922">
    <property type="entry name" value="Rieske_2Fe-2S_sf"/>
</dbReference>
<proteinExistence type="predicted"/>
<keyword evidence="10" id="KW-1185">Reference proteome</keyword>
<evidence type="ECO:0000256" key="6">
    <source>
        <dbReference type="PROSITE-ProRule" id="PRU00335"/>
    </source>
</evidence>
<dbReference type="PROSITE" id="PS50977">
    <property type="entry name" value="HTH_TETR_2"/>
    <property type="match status" value="1"/>
</dbReference>
<dbReference type="PANTHER" id="PTHR30055">
    <property type="entry name" value="HTH-TYPE TRANSCRIPTIONAL REGULATOR RUTR"/>
    <property type="match status" value="1"/>
</dbReference>
<evidence type="ECO:0000313" key="9">
    <source>
        <dbReference type="EMBL" id="MYM22676.1"/>
    </source>
</evidence>
<evidence type="ECO:0000259" key="7">
    <source>
        <dbReference type="PROSITE" id="PS50977"/>
    </source>
</evidence>
<dbReference type="PRINTS" id="PR00455">
    <property type="entry name" value="HTHTETR"/>
</dbReference>
<dbReference type="CDD" id="cd03467">
    <property type="entry name" value="Rieske"/>
    <property type="match status" value="1"/>
</dbReference>
<keyword evidence="2" id="KW-0479">Metal-binding</keyword>
<dbReference type="Gene3D" id="1.10.10.60">
    <property type="entry name" value="Homeodomain-like"/>
    <property type="match status" value="1"/>
</dbReference>
<dbReference type="GO" id="GO:0046872">
    <property type="term" value="F:metal ion binding"/>
    <property type="evidence" value="ECO:0007669"/>
    <property type="project" value="UniProtKB-KW"/>
</dbReference>
<feature type="domain" description="HTH tetR-type" evidence="7">
    <location>
        <begin position="124"/>
        <end position="184"/>
    </location>
</feature>